<dbReference type="GO" id="GO:0004674">
    <property type="term" value="F:protein serine/threonine kinase activity"/>
    <property type="evidence" value="ECO:0007669"/>
    <property type="project" value="UniProtKB-KW"/>
</dbReference>
<feature type="region of interest" description="Disordered" evidence="9">
    <location>
        <begin position="186"/>
        <end position="217"/>
    </location>
</feature>
<keyword evidence="13" id="KW-1185">Reference proteome</keyword>
<dbReference type="AlphaFoldDB" id="A0A517RD00"/>
<feature type="domain" description="Protein kinase" evidence="11">
    <location>
        <begin position="89"/>
        <end position="394"/>
    </location>
</feature>
<keyword evidence="8" id="KW-0175">Coiled coil</keyword>
<feature type="compositionally biased region" description="Polar residues" evidence="9">
    <location>
        <begin position="724"/>
        <end position="741"/>
    </location>
</feature>
<keyword evidence="2" id="KW-0723">Serine/threonine-protein kinase</keyword>
<keyword evidence="3 12" id="KW-0808">Transferase</keyword>
<dbReference type="CDD" id="cd14014">
    <property type="entry name" value="STKc_PknB_like"/>
    <property type="match status" value="1"/>
</dbReference>
<feature type="compositionally biased region" description="Basic and acidic residues" evidence="9">
    <location>
        <begin position="186"/>
        <end position="197"/>
    </location>
</feature>
<dbReference type="Proteomes" id="UP000317171">
    <property type="component" value="Chromosome"/>
</dbReference>
<evidence type="ECO:0000256" key="2">
    <source>
        <dbReference type="ARBA" id="ARBA00022527"/>
    </source>
</evidence>
<feature type="region of interest" description="Disordered" evidence="9">
    <location>
        <begin position="665"/>
        <end position="761"/>
    </location>
</feature>
<dbReference type="RefSeq" id="WP_145213802.1">
    <property type="nucleotide sequence ID" value="NZ_CP036269.1"/>
</dbReference>
<evidence type="ECO:0000256" key="8">
    <source>
        <dbReference type="SAM" id="Coils"/>
    </source>
</evidence>
<dbReference type="Gene3D" id="3.30.200.20">
    <property type="entry name" value="Phosphorylase Kinase, domain 1"/>
    <property type="match status" value="1"/>
</dbReference>
<keyword evidence="10" id="KW-1133">Transmembrane helix</keyword>
<feature type="compositionally biased region" description="Basic and acidic residues" evidence="9">
    <location>
        <begin position="752"/>
        <end position="761"/>
    </location>
</feature>
<gene>
    <name evidence="12" type="primary">prkC_5</name>
    <name evidence="12" type="ORF">Pan241w_17890</name>
</gene>
<dbReference type="PANTHER" id="PTHR43289">
    <property type="entry name" value="MITOGEN-ACTIVATED PROTEIN KINASE KINASE KINASE 20-RELATED"/>
    <property type="match status" value="1"/>
</dbReference>
<dbReference type="SMART" id="SM00220">
    <property type="entry name" value="S_TKc"/>
    <property type="match status" value="1"/>
</dbReference>
<dbReference type="Gene3D" id="1.20.120.1490">
    <property type="match status" value="1"/>
</dbReference>
<keyword evidence="10" id="KW-0812">Transmembrane</keyword>
<dbReference type="Gene3D" id="1.10.510.10">
    <property type="entry name" value="Transferase(Phosphotransferase) domain 1"/>
    <property type="match status" value="1"/>
</dbReference>
<dbReference type="OrthoDB" id="6111975at2"/>
<evidence type="ECO:0000256" key="7">
    <source>
        <dbReference type="PROSITE-ProRule" id="PRU10141"/>
    </source>
</evidence>
<keyword evidence="6 7" id="KW-0067">ATP-binding</keyword>
<keyword evidence="5 12" id="KW-0418">Kinase</keyword>
<dbReference type="PANTHER" id="PTHR43289:SF34">
    <property type="entry name" value="SERINE_THREONINE-PROTEIN KINASE YBDM-RELATED"/>
    <property type="match status" value="1"/>
</dbReference>
<dbReference type="SUPFAM" id="SSF56112">
    <property type="entry name" value="Protein kinase-like (PK-like)"/>
    <property type="match status" value="1"/>
</dbReference>
<dbReference type="PROSITE" id="PS00108">
    <property type="entry name" value="PROTEIN_KINASE_ST"/>
    <property type="match status" value="1"/>
</dbReference>
<dbReference type="GO" id="GO:0005524">
    <property type="term" value="F:ATP binding"/>
    <property type="evidence" value="ECO:0007669"/>
    <property type="project" value="UniProtKB-UniRule"/>
</dbReference>
<keyword evidence="4 7" id="KW-0547">Nucleotide-binding</keyword>
<proteinExistence type="predicted"/>
<name>A0A517RD00_9PLAN</name>
<dbReference type="EMBL" id="CP036269">
    <property type="protein sequence ID" value="QDT41726.1"/>
    <property type="molecule type" value="Genomic_DNA"/>
</dbReference>
<evidence type="ECO:0000256" key="6">
    <source>
        <dbReference type="ARBA" id="ARBA00022840"/>
    </source>
</evidence>
<evidence type="ECO:0000256" key="9">
    <source>
        <dbReference type="SAM" id="MobiDB-lite"/>
    </source>
</evidence>
<dbReference type="InterPro" id="IPR011009">
    <property type="entry name" value="Kinase-like_dom_sf"/>
</dbReference>
<evidence type="ECO:0000256" key="3">
    <source>
        <dbReference type="ARBA" id="ARBA00022679"/>
    </source>
</evidence>
<dbReference type="FunFam" id="1.10.510.10:FF:000021">
    <property type="entry name" value="Serine/threonine protein kinase"/>
    <property type="match status" value="1"/>
</dbReference>
<evidence type="ECO:0000313" key="12">
    <source>
        <dbReference type="EMBL" id="QDT41726.1"/>
    </source>
</evidence>
<dbReference type="KEGG" id="gaz:Pan241w_17890"/>
<dbReference type="InterPro" id="IPR008271">
    <property type="entry name" value="Ser/Thr_kinase_AS"/>
</dbReference>
<feature type="compositionally biased region" description="Polar residues" evidence="9">
    <location>
        <begin position="202"/>
        <end position="217"/>
    </location>
</feature>
<dbReference type="Pfam" id="PF00069">
    <property type="entry name" value="Pkinase"/>
    <property type="match status" value="2"/>
</dbReference>
<evidence type="ECO:0000256" key="4">
    <source>
        <dbReference type="ARBA" id="ARBA00022741"/>
    </source>
</evidence>
<dbReference type="InterPro" id="IPR000719">
    <property type="entry name" value="Prot_kinase_dom"/>
</dbReference>
<dbReference type="EC" id="2.7.11.1" evidence="1"/>
<feature type="transmembrane region" description="Helical" evidence="10">
    <location>
        <begin position="420"/>
        <end position="442"/>
    </location>
</feature>
<feature type="coiled-coil region" evidence="8">
    <location>
        <begin position="446"/>
        <end position="543"/>
    </location>
</feature>
<organism evidence="12 13">
    <name type="scientific">Gimesia alba</name>
    <dbReference type="NCBI Taxonomy" id="2527973"/>
    <lineage>
        <taxon>Bacteria</taxon>
        <taxon>Pseudomonadati</taxon>
        <taxon>Planctomycetota</taxon>
        <taxon>Planctomycetia</taxon>
        <taxon>Planctomycetales</taxon>
        <taxon>Planctomycetaceae</taxon>
        <taxon>Gimesia</taxon>
    </lineage>
</organism>
<protein>
    <recommendedName>
        <fullName evidence="1">non-specific serine/threonine protein kinase</fullName>
        <ecNumber evidence="1">2.7.11.1</ecNumber>
    </recommendedName>
</protein>
<evidence type="ECO:0000256" key="5">
    <source>
        <dbReference type="ARBA" id="ARBA00022777"/>
    </source>
</evidence>
<sequence length="761" mass="86177">MLQNEDSLANTFVYHKSDSEDSRVIEISREYLALLEAGKTPDKAKFISRYPELSEIVEECLEGIDLAHSLSQHLSPQLSEMMAKPLGDFKIVREVGRGGMATVYEATQLSLGRRVALKVLPFAAALDECQRQRFQIESHAAANLHHTNIVPVYAVGSERGMHYYAMQLIEGESLSEWVIRQKQELTGEHAAHQRPEEAAGSDTGTQTDSTEIVNPSVSHTDHRAARSWYQTIAKIIAQIAEALDYAHSSGVIHRDIKPANLLIDIKGNAWITDFGLAQVSASSSVTRTGDLLGTLRYMSPEQLSGKRALIDQRTDIYSLGATLYELLCLQPVFSASARQQLLHDILYDEPKPLRQVNRSIPIELETIVMKSLSKLPAERYQTAAELADDLHRFLDERPILARRPTLVDHTRKWLRRHPSVVVSSFIVLLLGLVGVSFAMAAISQEEHNTRQALTREQQRAQEAEQRLQLAQRAADDMIALAEFELSDNPFDESLRKKLLESALAHYQAMMKEQQDNPAALEKLKETRDRIEQILTELIVLQSDRETHILRQPDVLNDLKVTEEQKSKITELFDWRQSQIRQAVESIRGQPKSQNERKSQTIRKRMIQDAKDTTAAINQILTRKQLERLKQLTLQIQGSRALHETEVINILNLTNEQRLAMRAIESEYQFRRRPPRAGQRSGPAGKRSFSGENPPQSEQPEEKRIDGSQYRPPGGRARENDSDQLKQILSLLTPQQLQQWNEMTGAPFSGDIDDARRPLGPK</sequence>
<evidence type="ECO:0000256" key="10">
    <source>
        <dbReference type="SAM" id="Phobius"/>
    </source>
</evidence>
<dbReference type="PROSITE" id="PS00107">
    <property type="entry name" value="PROTEIN_KINASE_ATP"/>
    <property type="match status" value="1"/>
</dbReference>
<keyword evidence="10" id="KW-0472">Membrane</keyword>
<feature type="binding site" evidence="7">
    <location>
        <position position="118"/>
    </location>
    <ligand>
        <name>ATP</name>
        <dbReference type="ChEBI" id="CHEBI:30616"/>
    </ligand>
</feature>
<dbReference type="InterPro" id="IPR017441">
    <property type="entry name" value="Protein_kinase_ATP_BS"/>
</dbReference>
<evidence type="ECO:0000313" key="13">
    <source>
        <dbReference type="Proteomes" id="UP000317171"/>
    </source>
</evidence>
<evidence type="ECO:0000256" key="1">
    <source>
        <dbReference type="ARBA" id="ARBA00012513"/>
    </source>
</evidence>
<dbReference type="PROSITE" id="PS50011">
    <property type="entry name" value="PROTEIN_KINASE_DOM"/>
    <property type="match status" value="1"/>
</dbReference>
<reference evidence="12 13" key="1">
    <citation type="submission" date="2019-02" db="EMBL/GenBank/DDBJ databases">
        <title>Deep-cultivation of Planctomycetes and their phenomic and genomic characterization uncovers novel biology.</title>
        <authorList>
            <person name="Wiegand S."/>
            <person name="Jogler M."/>
            <person name="Boedeker C."/>
            <person name="Pinto D."/>
            <person name="Vollmers J."/>
            <person name="Rivas-Marin E."/>
            <person name="Kohn T."/>
            <person name="Peeters S.H."/>
            <person name="Heuer A."/>
            <person name="Rast P."/>
            <person name="Oberbeckmann S."/>
            <person name="Bunk B."/>
            <person name="Jeske O."/>
            <person name="Meyerdierks A."/>
            <person name="Storesund J.E."/>
            <person name="Kallscheuer N."/>
            <person name="Luecker S."/>
            <person name="Lage O.M."/>
            <person name="Pohl T."/>
            <person name="Merkel B.J."/>
            <person name="Hornburger P."/>
            <person name="Mueller R.-W."/>
            <person name="Bruemmer F."/>
            <person name="Labrenz M."/>
            <person name="Spormann A.M."/>
            <person name="Op den Camp H."/>
            <person name="Overmann J."/>
            <person name="Amann R."/>
            <person name="Jetten M.S.M."/>
            <person name="Mascher T."/>
            <person name="Medema M.H."/>
            <person name="Devos D.P."/>
            <person name="Kaster A.-K."/>
            <person name="Ovreas L."/>
            <person name="Rohde M."/>
            <person name="Galperin M.Y."/>
            <person name="Jogler C."/>
        </authorList>
    </citation>
    <scope>NUCLEOTIDE SEQUENCE [LARGE SCALE GENOMIC DNA]</scope>
    <source>
        <strain evidence="12 13">Pan241w</strain>
    </source>
</reference>
<accession>A0A517RD00</accession>
<evidence type="ECO:0000259" key="11">
    <source>
        <dbReference type="PROSITE" id="PS50011"/>
    </source>
</evidence>